<dbReference type="RefSeq" id="WP_345250674.1">
    <property type="nucleotide sequence ID" value="NZ_BAABFO010000014.1"/>
</dbReference>
<accession>A0ABP8H925</accession>
<keyword evidence="2" id="KW-0175">Coiled coil</keyword>
<dbReference type="PROSITE" id="PS51257">
    <property type="entry name" value="PROKAR_LIPOPROTEIN"/>
    <property type="match status" value="1"/>
</dbReference>
<name>A0ABP8H925_9BURK</name>
<evidence type="ECO:0000313" key="5">
    <source>
        <dbReference type="Proteomes" id="UP001501671"/>
    </source>
</evidence>
<dbReference type="SUPFAM" id="SSF111369">
    <property type="entry name" value="HlyD-like secretion proteins"/>
    <property type="match status" value="1"/>
</dbReference>
<organism evidence="4 5">
    <name type="scientific">Pigmentiphaga soli</name>
    <dbReference type="NCBI Taxonomy" id="1007095"/>
    <lineage>
        <taxon>Bacteria</taxon>
        <taxon>Pseudomonadati</taxon>
        <taxon>Pseudomonadota</taxon>
        <taxon>Betaproteobacteria</taxon>
        <taxon>Burkholderiales</taxon>
        <taxon>Alcaligenaceae</taxon>
        <taxon>Pigmentiphaga</taxon>
    </lineage>
</organism>
<keyword evidence="3" id="KW-0732">Signal</keyword>
<dbReference type="Gene3D" id="2.40.50.100">
    <property type="match status" value="1"/>
</dbReference>
<evidence type="ECO:0000313" key="4">
    <source>
        <dbReference type="EMBL" id="GAA4336076.1"/>
    </source>
</evidence>
<dbReference type="Gene3D" id="2.40.30.170">
    <property type="match status" value="1"/>
</dbReference>
<dbReference type="EMBL" id="BAABFO010000014">
    <property type="protein sequence ID" value="GAA4336076.1"/>
    <property type="molecule type" value="Genomic_DNA"/>
</dbReference>
<dbReference type="InterPro" id="IPR050465">
    <property type="entry name" value="UPF0194_transport"/>
</dbReference>
<protein>
    <recommendedName>
        <fullName evidence="6">HlyD family efflux transporter periplasmic adaptor subunit</fullName>
    </recommendedName>
</protein>
<feature type="signal peptide" evidence="3">
    <location>
        <begin position="1"/>
        <end position="21"/>
    </location>
</feature>
<evidence type="ECO:0000256" key="2">
    <source>
        <dbReference type="ARBA" id="ARBA00023054"/>
    </source>
</evidence>
<feature type="chain" id="PRO_5047084476" description="HlyD family efflux transporter periplasmic adaptor subunit" evidence="3">
    <location>
        <begin position="22"/>
        <end position="309"/>
    </location>
</feature>
<comment type="subcellular location">
    <subcellularLocation>
        <location evidence="1">Cell envelope</location>
    </subcellularLocation>
</comment>
<sequence>MICDLRPDWRALALAAGLALAACSDGADHAAAGDPAGQAVGSVPAPREAAIARGKIEVQGGLVDLSPAEDGVVRQLAVGEGQAVRRGQLLLRLAGGTAEADVRVAESELRLARARAQARARDLAGLREAAARLDEAARVGAVQAQLADDARQALRDAEADAAIANAEVGVSQSRLAQARARLALLELRAPEDGTVVRVAAQAGARVAAGRPALVLLPQRPLIVRAELNESYVAAVRPGMQATVVPDTDADADAAPLPPAHVARLSPLYGNARLQDDAQRGPARVVECILEFDGVPQARVGQNVRVTFHE</sequence>
<keyword evidence="5" id="KW-1185">Reference proteome</keyword>
<dbReference type="PANTHER" id="PTHR32347:SF27">
    <property type="entry name" value="RND EFFLUX PUMP MEMBRANE FUSION PROTEIN BARREL-SANDWICH DOMAIN-CONTAINING PROTEIN"/>
    <property type="match status" value="1"/>
</dbReference>
<dbReference type="PANTHER" id="PTHR32347">
    <property type="entry name" value="EFFLUX SYSTEM COMPONENT YKNX-RELATED"/>
    <property type="match status" value="1"/>
</dbReference>
<gene>
    <name evidence="4" type="ORF">GCM10023144_30030</name>
</gene>
<dbReference type="Gene3D" id="1.10.287.470">
    <property type="entry name" value="Helix hairpin bin"/>
    <property type="match status" value="1"/>
</dbReference>
<comment type="caution">
    <text evidence="4">The sequence shown here is derived from an EMBL/GenBank/DDBJ whole genome shotgun (WGS) entry which is preliminary data.</text>
</comment>
<evidence type="ECO:0000256" key="1">
    <source>
        <dbReference type="ARBA" id="ARBA00004196"/>
    </source>
</evidence>
<reference evidence="5" key="1">
    <citation type="journal article" date="2019" name="Int. J. Syst. Evol. Microbiol.">
        <title>The Global Catalogue of Microorganisms (GCM) 10K type strain sequencing project: providing services to taxonomists for standard genome sequencing and annotation.</title>
        <authorList>
            <consortium name="The Broad Institute Genomics Platform"/>
            <consortium name="The Broad Institute Genome Sequencing Center for Infectious Disease"/>
            <person name="Wu L."/>
            <person name="Ma J."/>
        </authorList>
    </citation>
    <scope>NUCLEOTIDE SEQUENCE [LARGE SCALE GENOMIC DNA]</scope>
    <source>
        <strain evidence="5">JCM 17666</strain>
    </source>
</reference>
<proteinExistence type="predicted"/>
<dbReference type="Proteomes" id="UP001501671">
    <property type="component" value="Unassembled WGS sequence"/>
</dbReference>
<evidence type="ECO:0000256" key="3">
    <source>
        <dbReference type="SAM" id="SignalP"/>
    </source>
</evidence>
<evidence type="ECO:0008006" key="6">
    <source>
        <dbReference type="Google" id="ProtNLM"/>
    </source>
</evidence>